<feature type="compositionally biased region" description="Basic and acidic residues" evidence="1">
    <location>
        <begin position="41"/>
        <end position="54"/>
    </location>
</feature>
<evidence type="ECO:0000313" key="3">
    <source>
        <dbReference type="Proteomes" id="UP001056436"/>
    </source>
</evidence>
<feature type="region of interest" description="Disordered" evidence="1">
    <location>
        <begin position="1"/>
        <end position="22"/>
    </location>
</feature>
<feature type="region of interest" description="Disordered" evidence="1">
    <location>
        <begin position="38"/>
        <end position="61"/>
    </location>
</feature>
<name>A0A9P9X8J9_9PEZI</name>
<organism evidence="2 3">
    <name type="scientific">Colletotrichum abscissum</name>
    <dbReference type="NCBI Taxonomy" id="1671311"/>
    <lineage>
        <taxon>Eukaryota</taxon>
        <taxon>Fungi</taxon>
        <taxon>Dikarya</taxon>
        <taxon>Ascomycota</taxon>
        <taxon>Pezizomycotina</taxon>
        <taxon>Sordariomycetes</taxon>
        <taxon>Hypocreomycetidae</taxon>
        <taxon>Glomerellales</taxon>
        <taxon>Glomerellaceae</taxon>
        <taxon>Colletotrichum</taxon>
        <taxon>Colletotrichum acutatum species complex</taxon>
    </lineage>
</organism>
<proteinExistence type="predicted"/>
<accession>A0A9P9X8J9</accession>
<dbReference type="AlphaFoldDB" id="A0A9P9X8J9"/>
<sequence>MGQFHRIYPSSTGPIPSYSPAKSIECCSTPTADYAPIPLRRGWDHPTESCEPLRLRRQPSQ</sequence>
<evidence type="ECO:0000256" key="1">
    <source>
        <dbReference type="SAM" id="MobiDB-lite"/>
    </source>
</evidence>
<protein>
    <submittedName>
        <fullName evidence="2">Uncharacterized protein</fullName>
    </submittedName>
</protein>
<dbReference type="Proteomes" id="UP001056436">
    <property type="component" value="Unassembled WGS sequence"/>
</dbReference>
<keyword evidence="3" id="KW-1185">Reference proteome</keyword>
<reference evidence="2" key="1">
    <citation type="submission" date="2019-01" db="EMBL/GenBank/DDBJ databases">
        <title>Colletotrichum abscissum LGMF1257.</title>
        <authorList>
            <person name="Baroncelli R."/>
        </authorList>
    </citation>
    <scope>NUCLEOTIDE SEQUENCE</scope>
    <source>
        <strain evidence="2">Ca142</strain>
    </source>
</reference>
<comment type="caution">
    <text evidence="2">The sequence shown here is derived from an EMBL/GenBank/DDBJ whole genome shotgun (WGS) entry which is preliminary data.</text>
</comment>
<gene>
    <name evidence="2" type="ORF">CABS02_10595</name>
</gene>
<evidence type="ECO:0000313" key="2">
    <source>
        <dbReference type="EMBL" id="KAI3541915.1"/>
    </source>
</evidence>
<dbReference type="EMBL" id="SDAQ01000081">
    <property type="protein sequence ID" value="KAI3541915.1"/>
    <property type="molecule type" value="Genomic_DNA"/>
</dbReference>